<organism evidence="9 10">
    <name type="scientific">Suicoccus acidiformans</name>
    <dbReference type="NCBI Taxonomy" id="2036206"/>
    <lineage>
        <taxon>Bacteria</taxon>
        <taxon>Bacillati</taxon>
        <taxon>Bacillota</taxon>
        <taxon>Bacilli</taxon>
        <taxon>Lactobacillales</taxon>
        <taxon>Aerococcaceae</taxon>
        <taxon>Suicoccus</taxon>
    </lineage>
</organism>
<comment type="similarity">
    <text evidence="2">Belongs to the autoinducer-2 exporter (AI-2E) (TC 2.A.86) family.</text>
</comment>
<feature type="transmembrane region" description="Helical" evidence="8">
    <location>
        <begin position="37"/>
        <end position="62"/>
    </location>
</feature>
<keyword evidence="6 8" id="KW-1133">Transmembrane helix</keyword>
<dbReference type="GO" id="GO:0005886">
    <property type="term" value="C:plasma membrane"/>
    <property type="evidence" value="ECO:0007669"/>
    <property type="project" value="UniProtKB-SubCell"/>
</dbReference>
<dbReference type="PANTHER" id="PTHR21716">
    <property type="entry name" value="TRANSMEMBRANE PROTEIN"/>
    <property type="match status" value="1"/>
</dbReference>
<feature type="transmembrane region" description="Helical" evidence="8">
    <location>
        <begin position="301"/>
        <end position="319"/>
    </location>
</feature>
<keyword evidence="3" id="KW-0813">Transport</keyword>
<keyword evidence="4" id="KW-1003">Cell membrane</keyword>
<protein>
    <submittedName>
        <fullName evidence="9">AI-2E family transporter</fullName>
    </submittedName>
</protein>
<feature type="transmembrane region" description="Helical" evidence="8">
    <location>
        <begin position="241"/>
        <end position="262"/>
    </location>
</feature>
<evidence type="ECO:0000256" key="3">
    <source>
        <dbReference type="ARBA" id="ARBA00022448"/>
    </source>
</evidence>
<dbReference type="PANTHER" id="PTHR21716:SF53">
    <property type="entry name" value="PERMEASE PERM-RELATED"/>
    <property type="match status" value="1"/>
</dbReference>
<sequence length="389" mass="43275">MSNWKQLDRLIGKYLLIGAIAVIVIMNYKNILQLLEYIWIVAKPLVIGACIAYVLNILMNLFERYLYPNAESKLANATRRPVAILLALIVIVAVISFVLYLIIPQIISVIQEIIKVLPMIGQSIEYLIHESEKLWPFLDDYVNLDSLNVEAITRRILNFLNGLTSNVIGTTVSTVSSVLSFVINIFLSLIFALYILLGKERFGQQFRRLSQAYLPVKGHNLLMYVLQIFDQSFHSFITGEVIEAFILGAMVAIGMFIFRFPYAAMIGALTGVTALIPIVGAYLSGAVGFVLIAVQNPLQGLLFIVFIVVVQQIEGNLIYPRVVGDSIGLPGIWVLAAVTVGGGLWGIPGMLMGVPLSSAVYRLIRNDVALREEVKHQADEDRNHRFHEA</sequence>
<dbReference type="InterPro" id="IPR002549">
    <property type="entry name" value="AI-2E-like"/>
</dbReference>
<dbReference type="OrthoDB" id="9793390at2"/>
<evidence type="ECO:0000256" key="8">
    <source>
        <dbReference type="SAM" id="Phobius"/>
    </source>
</evidence>
<dbReference type="Pfam" id="PF01594">
    <property type="entry name" value="AI-2E_transport"/>
    <property type="match status" value="1"/>
</dbReference>
<evidence type="ECO:0000256" key="2">
    <source>
        <dbReference type="ARBA" id="ARBA00009773"/>
    </source>
</evidence>
<evidence type="ECO:0000256" key="4">
    <source>
        <dbReference type="ARBA" id="ARBA00022475"/>
    </source>
</evidence>
<accession>A0A347WK48</accession>
<proteinExistence type="inferred from homology"/>
<feature type="transmembrane region" description="Helical" evidence="8">
    <location>
        <begin position="331"/>
        <end position="356"/>
    </location>
</feature>
<gene>
    <name evidence="9" type="ORF">CL176_05275</name>
</gene>
<evidence type="ECO:0000256" key="7">
    <source>
        <dbReference type="ARBA" id="ARBA00023136"/>
    </source>
</evidence>
<evidence type="ECO:0000256" key="6">
    <source>
        <dbReference type="ARBA" id="ARBA00022989"/>
    </source>
</evidence>
<feature type="transmembrane region" description="Helical" evidence="8">
    <location>
        <begin position="178"/>
        <end position="197"/>
    </location>
</feature>
<feature type="transmembrane region" description="Helical" evidence="8">
    <location>
        <begin position="274"/>
        <end position="294"/>
    </location>
</feature>
<name>A0A347WK48_9LACT</name>
<dbReference type="Proteomes" id="UP000263232">
    <property type="component" value="Chromosome"/>
</dbReference>
<evidence type="ECO:0000313" key="10">
    <source>
        <dbReference type="Proteomes" id="UP000263232"/>
    </source>
</evidence>
<evidence type="ECO:0000256" key="5">
    <source>
        <dbReference type="ARBA" id="ARBA00022692"/>
    </source>
</evidence>
<comment type="subcellular location">
    <subcellularLocation>
        <location evidence="1">Cell membrane</location>
        <topology evidence="1">Multi-pass membrane protein</topology>
    </subcellularLocation>
</comment>
<evidence type="ECO:0000256" key="1">
    <source>
        <dbReference type="ARBA" id="ARBA00004651"/>
    </source>
</evidence>
<evidence type="ECO:0000313" key="9">
    <source>
        <dbReference type="EMBL" id="AXY25455.1"/>
    </source>
</evidence>
<dbReference type="AlphaFoldDB" id="A0A347WK48"/>
<keyword evidence="5 8" id="KW-0812">Transmembrane</keyword>
<dbReference type="KEGG" id="abae:CL176_05275"/>
<feature type="transmembrane region" description="Helical" evidence="8">
    <location>
        <begin position="82"/>
        <end position="103"/>
    </location>
</feature>
<keyword evidence="7 8" id="KW-0472">Membrane</keyword>
<reference evidence="9 10" key="1">
    <citation type="submission" date="2017-09" db="EMBL/GenBank/DDBJ databases">
        <title>Complete genome sequence of Oxytococcus suis strain ZY16052.</title>
        <authorList>
            <person name="Li F."/>
        </authorList>
    </citation>
    <scope>NUCLEOTIDE SEQUENCE [LARGE SCALE GENOMIC DNA]</scope>
    <source>
        <strain evidence="9 10">ZY16052</strain>
    </source>
</reference>
<keyword evidence="10" id="KW-1185">Reference proteome</keyword>
<dbReference type="GO" id="GO:0055085">
    <property type="term" value="P:transmembrane transport"/>
    <property type="evidence" value="ECO:0007669"/>
    <property type="project" value="TreeGrafter"/>
</dbReference>
<dbReference type="EMBL" id="CP023434">
    <property type="protein sequence ID" value="AXY25455.1"/>
    <property type="molecule type" value="Genomic_DNA"/>
</dbReference>
<feature type="transmembrane region" description="Helical" evidence="8">
    <location>
        <begin position="12"/>
        <end position="31"/>
    </location>
</feature>